<dbReference type="EMBL" id="GBXM01070619">
    <property type="protein sequence ID" value="JAH37958.1"/>
    <property type="molecule type" value="Transcribed_RNA"/>
</dbReference>
<sequence length="41" mass="5066">MQRTNLYIRERRRKLLFQTILHNFTAYCACLKAMKMMMRPS</sequence>
<evidence type="ECO:0000313" key="1">
    <source>
        <dbReference type="EMBL" id="JAH37958.1"/>
    </source>
</evidence>
<organism evidence="1">
    <name type="scientific">Anguilla anguilla</name>
    <name type="common">European freshwater eel</name>
    <name type="synonym">Muraena anguilla</name>
    <dbReference type="NCBI Taxonomy" id="7936"/>
    <lineage>
        <taxon>Eukaryota</taxon>
        <taxon>Metazoa</taxon>
        <taxon>Chordata</taxon>
        <taxon>Craniata</taxon>
        <taxon>Vertebrata</taxon>
        <taxon>Euteleostomi</taxon>
        <taxon>Actinopterygii</taxon>
        <taxon>Neopterygii</taxon>
        <taxon>Teleostei</taxon>
        <taxon>Anguilliformes</taxon>
        <taxon>Anguillidae</taxon>
        <taxon>Anguilla</taxon>
    </lineage>
</organism>
<proteinExistence type="predicted"/>
<reference evidence="1" key="2">
    <citation type="journal article" date="2015" name="Fish Shellfish Immunol.">
        <title>Early steps in the European eel (Anguilla anguilla)-Vibrio vulnificus interaction in the gills: Role of the RtxA13 toxin.</title>
        <authorList>
            <person name="Callol A."/>
            <person name="Pajuelo D."/>
            <person name="Ebbesson L."/>
            <person name="Teles M."/>
            <person name="MacKenzie S."/>
            <person name="Amaro C."/>
        </authorList>
    </citation>
    <scope>NUCLEOTIDE SEQUENCE</scope>
</reference>
<accession>A0A0E9SBS5</accession>
<reference evidence="1" key="1">
    <citation type="submission" date="2014-11" db="EMBL/GenBank/DDBJ databases">
        <authorList>
            <person name="Amaro Gonzalez C."/>
        </authorList>
    </citation>
    <scope>NUCLEOTIDE SEQUENCE</scope>
</reference>
<dbReference type="AlphaFoldDB" id="A0A0E9SBS5"/>
<name>A0A0E9SBS5_ANGAN</name>
<protein>
    <submittedName>
        <fullName evidence="1">Uncharacterized protein</fullName>
    </submittedName>
</protein>